<accession>A0ABW2DPL5</accession>
<keyword evidence="4" id="KW-1185">Reference proteome</keyword>
<evidence type="ECO:0000313" key="4">
    <source>
        <dbReference type="Proteomes" id="UP001596405"/>
    </source>
</evidence>
<proteinExistence type="predicted"/>
<sequence length="132" mass="14621">MKRTLLLLVFVLLAFGSQAQTTITPEQRAKSMTTAMVQHLRLSSAQALKVQEINLTSINQMEKAKKDLKTKPREFMVTAELISSTRLAALKEVLTPAQFSMYNQHREKKMGIPQEGGSTGGGIKLPAEEYGN</sequence>
<organism evidence="3 4">
    <name type="scientific">Rufibacter roseus</name>
    <dbReference type="NCBI Taxonomy" id="1567108"/>
    <lineage>
        <taxon>Bacteria</taxon>
        <taxon>Pseudomonadati</taxon>
        <taxon>Bacteroidota</taxon>
        <taxon>Cytophagia</taxon>
        <taxon>Cytophagales</taxon>
        <taxon>Hymenobacteraceae</taxon>
        <taxon>Rufibacter</taxon>
    </lineage>
</organism>
<dbReference type="RefSeq" id="WP_153042066.1">
    <property type="nucleotide sequence ID" value="NZ_JBHSYQ010000006.1"/>
</dbReference>
<dbReference type="Proteomes" id="UP001596405">
    <property type="component" value="Unassembled WGS sequence"/>
</dbReference>
<dbReference type="EMBL" id="JBHSYQ010000006">
    <property type="protein sequence ID" value="MFC6998609.1"/>
    <property type="molecule type" value="Genomic_DNA"/>
</dbReference>
<protein>
    <recommendedName>
        <fullName evidence="5">DUF4168 domain-containing protein</fullName>
    </recommendedName>
</protein>
<keyword evidence="2" id="KW-0732">Signal</keyword>
<feature type="region of interest" description="Disordered" evidence="1">
    <location>
        <begin position="110"/>
        <end position="132"/>
    </location>
</feature>
<feature type="chain" id="PRO_5045614648" description="DUF4168 domain-containing protein" evidence="2">
    <location>
        <begin position="20"/>
        <end position="132"/>
    </location>
</feature>
<evidence type="ECO:0000313" key="3">
    <source>
        <dbReference type="EMBL" id="MFC6998609.1"/>
    </source>
</evidence>
<reference evidence="4" key="1">
    <citation type="journal article" date="2019" name="Int. J. Syst. Evol. Microbiol.">
        <title>The Global Catalogue of Microorganisms (GCM) 10K type strain sequencing project: providing services to taxonomists for standard genome sequencing and annotation.</title>
        <authorList>
            <consortium name="The Broad Institute Genomics Platform"/>
            <consortium name="The Broad Institute Genome Sequencing Center for Infectious Disease"/>
            <person name="Wu L."/>
            <person name="Ma J."/>
        </authorList>
    </citation>
    <scope>NUCLEOTIDE SEQUENCE [LARGE SCALE GENOMIC DNA]</scope>
    <source>
        <strain evidence="4">CGMCC 4.7393</strain>
    </source>
</reference>
<comment type="caution">
    <text evidence="3">The sequence shown here is derived from an EMBL/GenBank/DDBJ whole genome shotgun (WGS) entry which is preliminary data.</text>
</comment>
<evidence type="ECO:0000256" key="2">
    <source>
        <dbReference type="SAM" id="SignalP"/>
    </source>
</evidence>
<gene>
    <name evidence="3" type="ORF">ACFQHR_13305</name>
</gene>
<evidence type="ECO:0008006" key="5">
    <source>
        <dbReference type="Google" id="ProtNLM"/>
    </source>
</evidence>
<evidence type="ECO:0000256" key="1">
    <source>
        <dbReference type="SAM" id="MobiDB-lite"/>
    </source>
</evidence>
<feature type="signal peptide" evidence="2">
    <location>
        <begin position="1"/>
        <end position="19"/>
    </location>
</feature>
<name>A0ABW2DPL5_9BACT</name>